<dbReference type="OrthoDB" id="6875at10239"/>
<evidence type="ECO:0000313" key="4">
    <source>
        <dbReference type="Proteomes" id="UP000203902"/>
    </source>
</evidence>
<dbReference type="InterPro" id="IPR004821">
    <property type="entry name" value="Cyt_trans-like"/>
</dbReference>
<feature type="domain" description="Cytidyltransferase-like" evidence="2">
    <location>
        <begin position="146"/>
        <end position="245"/>
    </location>
</feature>
<organism evidence="3 4">
    <name type="scientific">Synechococcus phage S-CAM7</name>
    <dbReference type="NCBI Taxonomy" id="1883368"/>
    <lineage>
        <taxon>Viruses</taxon>
        <taxon>Duplodnaviria</taxon>
        <taxon>Heunggongvirae</taxon>
        <taxon>Uroviricota</taxon>
        <taxon>Caudoviricetes</taxon>
        <taxon>Pantevenvirales</taxon>
        <taxon>Kyanoviridae</taxon>
        <taxon>Mazuvirus</taxon>
        <taxon>Mazuvirus scam7</taxon>
    </lineage>
</organism>
<dbReference type="Proteomes" id="UP000203902">
    <property type="component" value="Segment"/>
</dbReference>
<feature type="region of interest" description="Disordered" evidence="1">
    <location>
        <begin position="52"/>
        <end position="137"/>
    </location>
</feature>
<proteinExistence type="predicted"/>
<keyword evidence="3" id="KW-0808">Transferase</keyword>
<gene>
    <name evidence="3" type="ORF">C490910_196</name>
</gene>
<sequence length="421" mass="46011">MKSFLNFLFEAKQSKAVQQATKMGLRSDGHGGWYDERGEFVAKTVGDGLEFFNSNQATGERDPNQSAADKATSGNEAAGGAALGTRVKDTEGATQAQANNGAVAPEATAQDAAAAPAQAQQAPAAAAPTEQQAPADVPKTKGTLTLAFGRFNPPTVGHQKLMDKVASSSDDNDYMIIPSRSEDKKKNPLGVDRKAALMRQLYPDHAEKIVNDAANRTIFDVMRKAHNDGYANVRVVGGGDRVKEYEKLINKYNGSTYQFDNIEVVNAGDRDADSDDTDGMSASKMRKAAKDNDFRGFMKGMPKGMDPDVLMGIFTELQDAMGVKPKEPAVAENWEVAPRLYLRDLREEYVSERVFNIGDIITHDPTGMVAEIVRKGANHLICVTEDDKMFKTWTQDVSYNNPIIEPPAKINSFKRFLRNFS</sequence>
<evidence type="ECO:0000313" key="3">
    <source>
        <dbReference type="EMBL" id="AOV62120.1"/>
    </source>
</evidence>
<feature type="compositionally biased region" description="Low complexity" evidence="1">
    <location>
        <begin position="104"/>
        <end position="136"/>
    </location>
</feature>
<protein>
    <submittedName>
        <fullName evidence="3">Cytitidyltransferase</fullName>
    </submittedName>
</protein>
<reference evidence="3 4" key="1">
    <citation type="journal article" date="2016" name="Virology">
        <title>The genomic content and context of auxiliary metabolic genes in marine cyanomyoviruses.</title>
        <authorList>
            <person name="Crummett L.T."/>
            <person name="Puxty R.J."/>
            <person name="Weihe C."/>
            <person name="Marston M.F."/>
            <person name="Martiny J.B."/>
        </authorList>
    </citation>
    <scope>NUCLEOTIDE SEQUENCE [LARGE SCALE GENOMIC DNA]</scope>
    <source>
        <strain evidence="3">0910CC49</strain>
    </source>
</reference>
<feature type="compositionally biased region" description="Polar residues" evidence="1">
    <location>
        <begin position="52"/>
        <end position="75"/>
    </location>
</feature>
<dbReference type="GeneID" id="30308250"/>
<evidence type="ECO:0000259" key="2">
    <source>
        <dbReference type="Pfam" id="PF01467"/>
    </source>
</evidence>
<keyword evidence="4" id="KW-1185">Reference proteome</keyword>
<dbReference type="InterPro" id="IPR014729">
    <property type="entry name" value="Rossmann-like_a/b/a_fold"/>
</dbReference>
<name>A0A1D8KTX8_9CAUD</name>
<dbReference type="GO" id="GO:0016740">
    <property type="term" value="F:transferase activity"/>
    <property type="evidence" value="ECO:0007669"/>
    <property type="project" value="UniProtKB-KW"/>
</dbReference>
<evidence type="ECO:0000256" key="1">
    <source>
        <dbReference type="SAM" id="MobiDB-lite"/>
    </source>
</evidence>
<dbReference type="Pfam" id="PF01467">
    <property type="entry name" value="CTP_transf_like"/>
    <property type="match status" value="1"/>
</dbReference>
<dbReference type="SUPFAM" id="SSF52374">
    <property type="entry name" value="Nucleotidylyl transferase"/>
    <property type="match status" value="1"/>
</dbReference>
<accession>A0A1D8KTX8</accession>
<dbReference type="RefSeq" id="YP_009323129.1">
    <property type="nucleotide sequence ID" value="NC_031927.1"/>
</dbReference>
<dbReference type="Gene3D" id="3.40.50.620">
    <property type="entry name" value="HUPs"/>
    <property type="match status" value="1"/>
</dbReference>
<dbReference type="KEGG" id="vg:30308250"/>
<dbReference type="EMBL" id="KU686212">
    <property type="protein sequence ID" value="AOV62120.1"/>
    <property type="molecule type" value="Genomic_DNA"/>
</dbReference>